<gene>
    <name evidence="7 8" type="primary">mltG</name>
    <name evidence="8" type="ORF">GMD42_09790</name>
</gene>
<dbReference type="NCBIfam" id="TIGR00247">
    <property type="entry name" value="endolytic transglycosylase MltG"/>
    <property type="match status" value="1"/>
</dbReference>
<dbReference type="Proteomes" id="UP000462362">
    <property type="component" value="Unassembled WGS sequence"/>
</dbReference>
<dbReference type="PANTHER" id="PTHR30518">
    <property type="entry name" value="ENDOLYTIC MUREIN TRANSGLYCOSYLASE"/>
    <property type="match status" value="1"/>
</dbReference>
<dbReference type="GO" id="GO:0008932">
    <property type="term" value="F:lytic endotransglycosylase activity"/>
    <property type="evidence" value="ECO:0007669"/>
    <property type="project" value="UniProtKB-UniRule"/>
</dbReference>
<evidence type="ECO:0000256" key="7">
    <source>
        <dbReference type="HAMAP-Rule" id="MF_02065"/>
    </source>
</evidence>
<dbReference type="HAMAP" id="MF_02065">
    <property type="entry name" value="MltG"/>
    <property type="match status" value="1"/>
</dbReference>
<name>A0A6I3S4L8_9BURK</name>
<dbReference type="GO" id="GO:0009252">
    <property type="term" value="P:peptidoglycan biosynthetic process"/>
    <property type="evidence" value="ECO:0007669"/>
    <property type="project" value="UniProtKB-UniRule"/>
</dbReference>
<sequence>MKFVVKLLAACGLIALLAFGLLGGAYYYVNVRSVPFEDNPPEVVIKVDKGSTIRSIANSLKQAGADVDPSILTRAFSFYDQDKSVHVGYYRIPNPSTIREIIDKFASGDVIMSKFTLVEGTETAKFLTRIKNSEDLDHADPELDLKTVMSVVHAPEGTHPEGQFATDTFVFAKGSPDTLVLRRAYREQQERIKKAWETRSLNVAVKSPYELLILASIIEKETGQNSDRALVSSVFNNRLKRGMLLQTDPTVTYGIENFNGKITKEHLRTDHPYNTYTRPGLPPTPICNPGLAAIEAAAHPADTDYLYFVAMGKSGQTKFSKTLKEHNAAVQKYLRSQGL</sequence>
<keyword evidence="5 7" id="KW-0456">Lyase</keyword>
<dbReference type="Gene3D" id="3.30.160.60">
    <property type="entry name" value="Classic Zinc Finger"/>
    <property type="match status" value="1"/>
</dbReference>
<keyword evidence="2 7" id="KW-0812">Transmembrane</keyword>
<keyword evidence="7" id="KW-0997">Cell inner membrane</keyword>
<evidence type="ECO:0000256" key="5">
    <source>
        <dbReference type="ARBA" id="ARBA00023239"/>
    </source>
</evidence>
<dbReference type="Gene3D" id="3.30.1490.480">
    <property type="entry name" value="Endolytic murein transglycosylase"/>
    <property type="match status" value="1"/>
</dbReference>
<comment type="catalytic activity">
    <reaction evidence="7">
        <text>a peptidoglycan chain = a peptidoglycan chain with N-acetyl-1,6-anhydromuramyl-[peptide] at the reducing end + a peptidoglycan chain with N-acetylglucosamine at the non-reducing end.</text>
        <dbReference type="EC" id="4.2.2.29"/>
    </reaction>
</comment>
<evidence type="ECO:0000313" key="8">
    <source>
        <dbReference type="EMBL" id="MTU43899.1"/>
    </source>
</evidence>
<dbReference type="GO" id="GO:0071555">
    <property type="term" value="P:cell wall organization"/>
    <property type="evidence" value="ECO:0007669"/>
    <property type="project" value="UniProtKB-KW"/>
</dbReference>
<evidence type="ECO:0000313" key="9">
    <source>
        <dbReference type="Proteomes" id="UP000462362"/>
    </source>
</evidence>
<feature type="site" description="Important for catalytic activity" evidence="7">
    <location>
        <position position="221"/>
    </location>
</feature>
<dbReference type="GO" id="GO:0005886">
    <property type="term" value="C:plasma membrane"/>
    <property type="evidence" value="ECO:0007669"/>
    <property type="project" value="UniProtKB-UniRule"/>
</dbReference>
<comment type="similarity">
    <text evidence="7">Belongs to the transglycosylase MltG family.</text>
</comment>
<dbReference type="CDD" id="cd08010">
    <property type="entry name" value="MltG_like"/>
    <property type="match status" value="1"/>
</dbReference>
<organism evidence="8 9">
    <name type="scientific">Parasutterella excrementihominis</name>
    <dbReference type="NCBI Taxonomy" id="487175"/>
    <lineage>
        <taxon>Bacteria</taxon>
        <taxon>Pseudomonadati</taxon>
        <taxon>Pseudomonadota</taxon>
        <taxon>Betaproteobacteria</taxon>
        <taxon>Burkholderiales</taxon>
        <taxon>Sutterellaceae</taxon>
        <taxon>Parasutterella</taxon>
    </lineage>
</organism>
<comment type="function">
    <text evidence="7">Functions as a peptidoglycan terminase that cleaves nascent peptidoglycan strands endolytically to terminate their elongation.</text>
</comment>
<dbReference type="AlphaFoldDB" id="A0A6I3S4L8"/>
<evidence type="ECO:0000256" key="3">
    <source>
        <dbReference type="ARBA" id="ARBA00022989"/>
    </source>
</evidence>
<protein>
    <recommendedName>
        <fullName evidence="7">Endolytic murein transglycosylase</fullName>
        <ecNumber evidence="7">4.2.2.29</ecNumber>
    </recommendedName>
    <alternativeName>
        <fullName evidence="7">Peptidoglycan lytic transglycosylase</fullName>
    </alternativeName>
    <alternativeName>
        <fullName evidence="7">Peptidoglycan polymerization terminase</fullName>
    </alternativeName>
</protein>
<accession>A0A6I3S4L8</accession>
<evidence type="ECO:0000256" key="1">
    <source>
        <dbReference type="ARBA" id="ARBA00022475"/>
    </source>
</evidence>
<dbReference type="Pfam" id="PF02618">
    <property type="entry name" value="YceG"/>
    <property type="match status" value="1"/>
</dbReference>
<dbReference type="RefSeq" id="WP_155165457.1">
    <property type="nucleotide sequence ID" value="NZ_DBGEHT010000094.1"/>
</dbReference>
<dbReference type="InterPro" id="IPR003770">
    <property type="entry name" value="MLTG-like"/>
</dbReference>
<evidence type="ECO:0000256" key="6">
    <source>
        <dbReference type="ARBA" id="ARBA00023316"/>
    </source>
</evidence>
<dbReference type="EMBL" id="WNCL01000034">
    <property type="protein sequence ID" value="MTU43899.1"/>
    <property type="molecule type" value="Genomic_DNA"/>
</dbReference>
<dbReference type="EC" id="4.2.2.29" evidence="7"/>
<evidence type="ECO:0000256" key="2">
    <source>
        <dbReference type="ARBA" id="ARBA00022692"/>
    </source>
</evidence>
<reference evidence="8 9" key="1">
    <citation type="journal article" date="2019" name="Nat. Med.">
        <title>A library of human gut bacterial isolates paired with longitudinal multiomics data enables mechanistic microbiome research.</title>
        <authorList>
            <person name="Poyet M."/>
            <person name="Groussin M."/>
            <person name="Gibbons S.M."/>
            <person name="Avila-Pacheco J."/>
            <person name="Jiang X."/>
            <person name="Kearney S.M."/>
            <person name="Perrotta A.R."/>
            <person name="Berdy B."/>
            <person name="Zhao S."/>
            <person name="Lieberman T.D."/>
            <person name="Swanson P.K."/>
            <person name="Smith M."/>
            <person name="Roesemann S."/>
            <person name="Alexander J.E."/>
            <person name="Rich S.A."/>
            <person name="Livny J."/>
            <person name="Vlamakis H."/>
            <person name="Clish C."/>
            <person name="Bullock K."/>
            <person name="Deik A."/>
            <person name="Scott J."/>
            <person name="Pierce K.A."/>
            <person name="Xavier R.J."/>
            <person name="Alm E.J."/>
        </authorList>
    </citation>
    <scope>NUCLEOTIDE SEQUENCE [LARGE SCALE GENOMIC DNA]</scope>
    <source>
        <strain evidence="8 9">BIOML-A2</strain>
    </source>
</reference>
<keyword evidence="4 7" id="KW-0472">Membrane</keyword>
<keyword evidence="6 7" id="KW-0961">Cell wall biogenesis/degradation</keyword>
<comment type="caution">
    <text evidence="8">The sequence shown here is derived from an EMBL/GenBank/DDBJ whole genome shotgun (WGS) entry which is preliminary data.</text>
</comment>
<evidence type="ECO:0000256" key="4">
    <source>
        <dbReference type="ARBA" id="ARBA00023136"/>
    </source>
</evidence>
<keyword evidence="1 7" id="KW-1003">Cell membrane</keyword>
<keyword evidence="3 7" id="KW-1133">Transmembrane helix</keyword>
<dbReference type="PANTHER" id="PTHR30518:SF2">
    <property type="entry name" value="ENDOLYTIC MUREIN TRANSGLYCOSYLASE"/>
    <property type="match status" value="1"/>
</dbReference>
<proteinExistence type="inferred from homology"/>